<feature type="region of interest" description="Disordered" evidence="4">
    <location>
        <begin position="592"/>
        <end position="631"/>
    </location>
</feature>
<feature type="region of interest" description="Disordered" evidence="4">
    <location>
        <begin position="346"/>
        <end position="409"/>
    </location>
</feature>
<dbReference type="AlphaFoldDB" id="A0ABD2QLI8"/>
<evidence type="ECO:0000313" key="6">
    <source>
        <dbReference type="EMBL" id="KAL3320410.1"/>
    </source>
</evidence>
<feature type="compositionally biased region" description="Polar residues" evidence="4">
    <location>
        <begin position="609"/>
        <end position="624"/>
    </location>
</feature>
<dbReference type="InterPro" id="IPR011009">
    <property type="entry name" value="Kinase-like_dom_sf"/>
</dbReference>
<dbReference type="Gene3D" id="3.30.310.80">
    <property type="entry name" value="Kinase associated domain 1, KA1"/>
    <property type="match status" value="1"/>
</dbReference>
<dbReference type="PROSITE" id="PS50011">
    <property type="entry name" value="PROTEIN_KINASE_DOM"/>
    <property type="match status" value="1"/>
</dbReference>
<accession>A0ABD2QLI8</accession>
<dbReference type="Pfam" id="PF00069">
    <property type="entry name" value="Pkinase"/>
    <property type="match status" value="1"/>
</dbReference>
<name>A0ABD2QLI8_9PLAT</name>
<dbReference type="EMBL" id="JBJKFK010000054">
    <property type="protein sequence ID" value="KAL3320410.1"/>
    <property type="molecule type" value="Genomic_DNA"/>
</dbReference>
<reference evidence="6 7" key="1">
    <citation type="submission" date="2024-11" db="EMBL/GenBank/DDBJ databases">
        <title>Adaptive evolution of stress response genes in parasites aligns with host niche diversity.</title>
        <authorList>
            <person name="Hahn C."/>
            <person name="Resl P."/>
        </authorList>
    </citation>
    <scope>NUCLEOTIDE SEQUENCE [LARGE SCALE GENOMIC DNA]</scope>
    <source>
        <strain evidence="6">EGGRZ-B1_66</strain>
        <tissue evidence="6">Body</tissue>
    </source>
</reference>
<dbReference type="SMART" id="SM00220">
    <property type="entry name" value="S_TKc"/>
    <property type="match status" value="1"/>
</dbReference>
<evidence type="ECO:0000259" key="5">
    <source>
        <dbReference type="PROSITE" id="PS50011"/>
    </source>
</evidence>
<gene>
    <name evidence="6" type="ORF">Ciccas_000916</name>
</gene>
<dbReference type="Proteomes" id="UP001626550">
    <property type="component" value="Unassembled WGS sequence"/>
</dbReference>
<keyword evidence="3" id="KW-0067">ATP-binding</keyword>
<organism evidence="6 7">
    <name type="scientific">Cichlidogyrus casuarinus</name>
    <dbReference type="NCBI Taxonomy" id="1844966"/>
    <lineage>
        <taxon>Eukaryota</taxon>
        <taxon>Metazoa</taxon>
        <taxon>Spiralia</taxon>
        <taxon>Lophotrochozoa</taxon>
        <taxon>Platyhelminthes</taxon>
        <taxon>Monogenea</taxon>
        <taxon>Monopisthocotylea</taxon>
        <taxon>Dactylogyridea</taxon>
        <taxon>Ancyrocephalidae</taxon>
        <taxon>Cichlidogyrus</taxon>
    </lineage>
</organism>
<comment type="caution">
    <text evidence="6">The sequence shown here is derived from an EMBL/GenBank/DDBJ whole genome shotgun (WGS) entry which is preliminary data.</text>
</comment>
<proteinExistence type="inferred from homology"/>
<feature type="compositionally biased region" description="Basic and acidic residues" evidence="4">
    <location>
        <begin position="559"/>
        <end position="570"/>
    </location>
</feature>
<dbReference type="GO" id="GO:0005524">
    <property type="term" value="F:ATP binding"/>
    <property type="evidence" value="ECO:0007669"/>
    <property type="project" value="UniProtKB-KW"/>
</dbReference>
<evidence type="ECO:0000313" key="7">
    <source>
        <dbReference type="Proteomes" id="UP001626550"/>
    </source>
</evidence>
<evidence type="ECO:0000256" key="4">
    <source>
        <dbReference type="SAM" id="MobiDB-lite"/>
    </source>
</evidence>
<dbReference type="InterPro" id="IPR000719">
    <property type="entry name" value="Prot_kinase_dom"/>
</dbReference>
<dbReference type="SUPFAM" id="SSF103243">
    <property type="entry name" value="KA1-like"/>
    <property type="match status" value="1"/>
</dbReference>
<protein>
    <recommendedName>
        <fullName evidence="5">Protein kinase domain-containing protein</fullName>
    </recommendedName>
</protein>
<feature type="domain" description="Protein kinase" evidence="5">
    <location>
        <begin position="13"/>
        <end position="262"/>
    </location>
</feature>
<dbReference type="InterPro" id="IPR028375">
    <property type="entry name" value="KA1/Ssp2_C"/>
</dbReference>
<evidence type="ECO:0000256" key="3">
    <source>
        <dbReference type="ARBA" id="ARBA00022840"/>
    </source>
</evidence>
<dbReference type="InterPro" id="IPR008271">
    <property type="entry name" value="Ser/Thr_kinase_AS"/>
</dbReference>
<feature type="compositionally biased region" description="Polar residues" evidence="4">
    <location>
        <begin position="399"/>
        <end position="409"/>
    </location>
</feature>
<dbReference type="PANTHER" id="PTHR24346:SF30">
    <property type="entry name" value="MATERNAL EMBRYONIC LEUCINE ZIPPER KINASE"/>
    <property type="match status" value="1"/>
</dbReference>
<dbReference type="SUPFAM" id="SSF56112">
    <property type="entry name" value="Protein kinase-like (PK-like)"/>
    <property type="match status" value="1"/>
</dbReference>
<evidence type="ECO:0000256" key="1">
    <source>
        <dbReference type="ARBA" id="ARBA00006234"/>
    </source>
</evidence>
<keyword evidence="2" id="KW-0547">Nucleotide-binding</keyword>
<comment type="similarity">
    <text evidence="1">Belongs to the protein kinase superfamily. CAMK Ser/Thr protein kinase family. SNF1 subfamily.</text>
</comment>
<dbReference type="Gene3D" id="1.10.510.10">
    <property type="entry name" value="Transferase(Phosphotransferase) domain 1"/>
    <property type="match status" value="1"/>
</dbReference>
<sequence length="672" mass="76249">MVLVAPRPLQGCYFFCEELAEGSFGTIYVAIHAITHQKVAVKILDKKKLGENTFRVGTEIEALKRLNHKYIYKLYQVTETESHFFLIFEYVPGGELFDYILQKERLPESEAKNIFRQLVSAIAYAHEKGFAHRDLKPENILLDNNQNIRVIDFGLCAKDCNRLLNTFCGSLAYAAPEVLANQDYVGPSADIWSMGVILYALLCGSLPFDPNKPNELPQKISKGQFMIPDYLSKESRHLLIKLLCCEPKKRIKMDSLRSHPWLLENNQPVAINNEPTPMSNLHREIVNELSAYTRIPRVEMVRMLKKQQYDYLMATYRIMETAYEEEGIFIRLHRREGANRALTTRRYAGQETCRDSSIPNLKPPLMPRSKSKYESQEVEETTLATPGKIKTQVGPDSHPSPSRRSVDSQIQQIADELNRSAVLANSSQRGTSMDNVKNQQLVDPEVNTPSAEFDKENAKPSFVSGGSHIDNSKSNLDVRAQLSKLKTIRPSNNVILCRQDLSPGQIFDRLSHSLQEQSIRFTLLKSTGFHCTIENDWGKVQLSFKLELVKVNISRKKNSHLDDPDSDQTRNETSTKPWLKLNVLTKKLKSENNKVQHVSATSPHDDAQVKSNSSQISSMVYSQTSMDDSDSDKSINKDFVVGIKTKRLHGDAMMFTSLCRSVVEMASIKQSK</sequence>
<feature type="region of interest" description="Disordered" evidence="4">
    <location>
        <begin position="557"/>
        <end position="576"/>
    </location>
</feature>
<dbReference type="PANTHER" id="PTHR24346">
    <property type="entry name" value="MAP/MICROTUBULE AFFINITY-REGULATING KINASE"/>
    <property type="match status" value="1"/>
</dbReference>
<keyword evidence="7" id="KW-1185">Reference proteome</keyword>
<dbReference type="FunFam" id="1.10.510.10:FF:000571">
    <property type="entry name" value="Maternal embryonic leucine zipper kinase"/>
    <property type="match status" value="1"/>
</dbReference>
<evidence type="ECO:0000256" key="2">
    <source>
        <dbReference type="ARBA" id="ARBA00022741"/>
    </source>
</evidence>
<dbReference type="CDD" id="cd14003">
    <property type="entry name" value="STKc_AMPK-like"/>
    <property type="match status" value="1"/>
</dbReference>
<dbReference type="PROSITE" id="PS00108">
    <property type="entry name" value="PROTEIN_KINASE_ST"/>
    <property type="match status" value="1"/>
</dbReference>